<proteinExistence type="predicted"/>
<evidence type="ECO:0000259" key="2">
    <source>
        <dbReference type="SMART" id="SM00701"/>
    </source>
</evidence>
<protein>
    <recommendedName>
        <fullName evidence="5">Peptidoglycan recognition protein family domain-containing protein</fullName>
    </recommendedName>
</protein>
<evidence type="ECO:0000313" key="3">
    <source>
        <dbReference type="EMBL" id="OGZ27728.1"/>
    </source>
</evidence>
<dbReference type="InterPro" id="IPR002502">
    <property type="entry name" value="Amidase_domain"/>
</dbReference>
<reference evidence="3 4" key="1">
    <citation type="journal article" date="2016" name="Nat. Commun.">
        <title>Thousands of microbial genomes shed light on interconnected biogeochemical processes in an aquifer system.</title>
        <authorList>
            <person name="Anantharaman K."/>
            <person name="Brown C.T."/>
            <person name="Hug L.A."/>
            <person name="Sharon I."/>
            <person name="Castelle C.J."/>
            <person name="Probst A.J."/>
            <person name="Thomas B.C."/>
            <person name="Singh A."/>
            <person name="Wilkins M.J."/>
            <person name="Karaoz U."/>
            <person name="Brodie E.L."/>
            <person name="Williams K.H."/>
            <person name="Hubbard S.S."/>
            <person name="Banfield J.F."/>
        </authorList>
    </citation>
    <scope>NUCLEOTIDE SEQUENCE [LARGE SCALE GENOMIC DNA]</scope>
</reference>
<gene>
    <name evidence="3" type="ORF">A2365_03745</name>
</gene>
<dbReference type="GO" id="GO:0008270">
    <property type="term" value="F:zinc ion binding"/>
    <property type="evidence" value="ECO:0007669"/>
    <property type="project" value="InterPro"/>
</dbReference>
<evidence type="ECO:0000259" key="1">
    <source>
        <dbReference type="SMART" id="SM00644"/>
    </source>
</evidence>
<dbReference type="InterPro" id="IPR006619">
    <property type="entry name" value="PGRP_domain_met/bac"/>
</dbReference>
<comment type="caution">
    <text evidence="3">The sequence shown here is derived from an EMBL/GenBank/DDBJ whole genome shotgun (WGS) entry which is preliminary data.</text>
</comment>
<dbReference type="Gene3D" id="3.40.80.10">
    <property type="entry name" value="Peptidoglycan recognition protein-like"/>
    <property type="match status" value="1"/>
</dbReference>
<accession>A0A1G2ER39</accession>
<dbReference type="SUPFAM" id="SSF55846">
    <property type="entry name" value="N-acetylmuramoyl-L-alanine amidase-like"/>
    <property type="match status" value="1"/>
</dbReference>
<dbReference type="EMBL" id="MHMM01000004">
    <property type="protein sequence ID" value="OGZ27728.1"/>
    <property type="molecule type" value="Genomic_DNA"/>
</dbReference>
<evidence type="ECO:0000313" key="4">
    <source>
        <dbReference type="Proteomes" id="UP000177740"/>
    </source>
</evidence>
<dbReference type="CDD" id="cd06583">
    <property type="entry name" value="PGRP"/>
    <property type="match status" value="1"/>
</dbReference>
<dbReference type="GO" id="GO:0009253">
    <property type="term" value="P:peptidoglycan catabolic process"/>
    <property type="evidence" value="ECO:0007669"/>
    <property type="project" value="InterPro"/>
</dbReference>
<dbReference type="STRING" id="1801677.A2365_03745"/>
<dbReference type="InterPro" id="IPR036505">
    <property type="entry name" value="Amidase/PGRP_sf"/>
</dbReference>
<dbReference type="AlphaFoldDB" id="A0A1G2ER39"/>
<dbReference type="SMART" id="SM00644">
    <property type="entry name" value="Ami_2"/>
    <property type="match status" value="1"/>
</dbReference>
<sequence>MKKIVFFLTPLLLVSSGEMKDRKNTEVLIIHHSDTEEGNVEAFRRFHKDEYGWPDVGYHFVVTNGKGGEDGQIQIGRSLEKIGAHAKARGRNSNSVGICLVGENQFTEKQIQNCFILVAFLCHKYGFEPSEKTVQRHHEKCPGPGLDLQYIIENAKWYKEEYF</sequence>
<feature type="domain" description="Peptidoglycan recognition protein family" evidence="2">
    <location>
        <begin position="9"/>
        <end position="139"/>
    </location>
</feature>
<evidence type="ECO:0008006" key="5">
    <source>
        <dbReference type="Google" id="ProtNLM"/>
    </source>
</evidence>
<dbReference type="SMART" id="SM00701">
    <property type="entry name" value="PGRP"/>
    <property type="match status" value="1"/>
</dbReference>
<dbReference type="GO" id="GO:0008745">
    <property type="term" value="F:N-acetylmuramoyl-L-alanine amidase activity"/>
    <property type="evidence" value="ECO:0007669"/>
    <property type="project" value="InterPro"/>
</dbReference>
<organism evidence="3 4">
    <name type="scientific">Candidatus Nealsonbacteria bacterium RIFOXYB1_FULL_40_15</name>
    <dbReference type="NCBI Taxonomy" id="1801677"/>
    <lineage>
        <taxon>Bacteria</taxon>
        <taxon>Candidatus Nealsoniibacteriota</taxon>
    </lineage>
</organism>
<name>A0A1G2ER39_9BACT</name>
<feature type="domain" description="N-acetylmuramoyl-L-alanine amidase" evidence="1">
    <location>
        <begin position="14"/>
        <end position="145"/>
    </location>
</feature>
<dbReference type="Proteomes" id="UP000177740">
    <property type="component" value="Unassembled WGS sequence"/>
</dbReference>
<dbReference type="Pfam" id="PF01510">
    <property type="entry name" value="Amidase_2"/>
    <property type="match status" value="1"/>
</dbReference>